<organism evidence="2 3">
    <name type="scientific">Mobilicoccus pelagius NBRC 104925</name>
    <dbReference type="NCBI Taxonomy" id="1089455"/>
    <lineage>
        <taxon>Bacteria</taxon>
        <taxon>Bacillati</taxon>
        <taxon>Actinomycetota</taxon>
        <taxon>Actinomycetes</taxon>
        <taxon>Micrococcales</taxon>
        <taxon>Dermatophilaceae</taxon>
        <taxon>Mobilicoccus</taxon>
    </lineage>
</organism>
<dbReference type="Proteomes" id="UP000004367">
    <property type="component" value="Unassembled WGS sequence"/>
</dbReference>
<proteinExistence type="predicted"/>
<accession>H5UU39</accession>
<dbReference type="AlphaFoldDB" id="H5UU39"/>
<name>H5UU39_9MICO</name>
<comment type="caution">
    <text evidence="2">The sequence shown here is derived from an EMBL/GenBank/DDBJ whole genome shotgun (WGS) entry which is preliminary data.</text>
</comment>
<evidence type="ECO:0000313" key="2">
    <source>
        <dbReference type="EMBL" id="GAB49247.1"/>
    </source>
</evidence>
<reference evidence="2 3" key="1">
    <citation type="submission" date="2012-02" db="EMBL/GenBank/DDBJ databases">
        <title>Whole genome shotgun sequence of Mobilicoccus pelagius NBRC 104925.</title>
        <authorList>
            <person name="Yoshida Y."/>
            <person name="Hosoyama A."/>
            <person name="Tsuchikane K."/>
            <person name="Katsumata H."/>
            <person name="Yamazaki S."/>
            <person name="Fujita N."/>
        </authorList>
    </citation>
    <scope>NUCLEOTIDE SEQUENCE [LARGE SCALE GENOMIC DNA]</scope>
    <source>
        <strain evidence="2 3">NBRC 104925</strain>
    </source>
</reference>
<feature type="region of interest" description="Disordered" evidence="1">
    <location>
        <begin position="28"/>
        <end position="65"/>
    </location>
</feature>
<protein>
    <submittedName>
        <fullName evidence="2">Uncharacterized protein</fullName>
    </submittedName>
</protein>
<dbReference type="STRING" id="1089455.MOPEL_099_00470"/>
<gene>
    <name evidence="2" type="ORF">MOPEL_099_00470</name>
</gene>
<dbReference type="EMBL" id="BAFE01000076">
    <property type="protein sequence ID" value="GAB49247.1"/>
    <property type="molecule type" value="Genomic_DNA"/>
</dbReference>
<keyword evidence="3" id="KW-1185">Reference proteome</keyword>
<evidence type="ECO:0000256" key="1">
    <source>
        <dbReference type="SAM" id="MobiDB-lite"/>
    </source>
</evidence>
<sequence>MRTRSATGGATAFDATFDAGSGTAIDADVDKEVDAGTGTGAAERDGDQPGWVMVRLLPPGPALPG</sequence>
<evidence type="ECO:0000313" key="3">
    <source>
        <dbReference type="Proteomes" id="UP000004367"/>
    </source>
</evidence>